<dbReference type="AlphaFoldDB" id="A0A445MDY5"/>
<reference evidence="2" key="1">
    <citation type="journal article" date="2018" name="Data Brief">
        <title>Genome sequence data from 17 accessions of Ensete ventricosum, a staple food crop for millions in Ethiopia.</title>
        <authorList>
            <person name="Yemataw Z."/>
            <person name="Muzemil S."/>
            <person name="Ambachew D."/>
            <person name="Tripathi L."/>
            <person name="Tesfaye K."/>
            <person name="Chala A."/>
            <person name="Farbos A."/>
            <person name="O'Neill P."/>
            <person name="Moore K."/>
            <person name="Grant M."/>
            <person name="Studholme D.J."/>
        </authorList>
    </citation>
    <scope>NUCLEOTIDE SEQUENCE [LARGE SCALE GENOMIC DNA]</scope>
    <source>
        <tissue evidence="2">Leaf</tissue>
    </source>
</reference>
<protein>
    <submittedName>
        <fullName evidence="2">Uncharacterized protein</fullName>
    </submittedName>
</protein>
<proteinExistence type="predicted"/>
<accession>A0A445MDY5</accession>
<dbReference type="Proteomes" id="UP000290560">
    <property type="component" value="Unassembled WGS sequence"/>
</dbReference>
<feature type="region of interest" description="Disordered" evidence="1">
    <location>
        <begin position="115"/>
        <end position="140"/>
    </location>
</feature>
<evidence type="ECO:0000256" key="1">
    <source>
        <dbReference type="SAM" id="MobiDB-lite"/>
    </source>
</evidence>
<gene>
    <name evidence="2" type="ORF">BHM03_00013710</name>
</gene>
<evidence type="ECO:0000313" key="2">
    <source>
        <dbReference type="EMBL" id="RZR72461.1"/>
    </source>
</evidence>
<sequence>MSFLQVMQGVVNYLNRMSILIDQHTQSFHISMTALLQRLKPTRRSNIRRTHQEQQRDTPAVTAGCAGLVVIAAAATTAAAAATAETKSEVHLLHCSLEQRVGSQVCLSDDQSATRVHGPCITSTRPRYNGEHVDDDDGHRHRHINSVAETTATTSMPPLSRRQFRGLT</sequence>
<name>A0A445MDY5_ENSVE</name>
<dbReference type="EMBL" id="KV875692">
    <property type="protein sequence ID" value="RZR72461.1"/>
    <property type="molecule type" value="Genomic_DNA"/>
</dbReference>
<organism evidence="2">
    <name type="scientific">Ensete ventricosum</name>
    <name type="common">Abyssinian banana</name>
    <name type="synonym">Musa ensete</name>
    <dbReference type="NCBI Taxonomy" id="4639"/>
    <lineage>
        <taxon>Eukaryota</taxon>
        <taxon>Viridiplantae</taxon>
        <taxon>Streptophyta</taxon>
        <taxon>Embryophyta</taxon>
        <taxon>Tracheophyta</taxon>
        <taxon>Spermatophyta</taxon>
        <taxon>Magnoliopsida</taxon>
        <taxon>Liliopsida</taxon>
        <taxon>Zingiberales</taxon>
        <taxon>Musaceae</taxon>
        <taxon>Ensete</taxon>
    </lineage>
</organism>